<keyword evidence="9" id="KW-1185">Reference proteome</keyword>
<dbReference type="CDD" id="cd14016">
    <property type="entry name" value="STKc_CK1"/>
    <property type="match status" value="1"/>
</dbReference>
<comment type="similarity">
    <text evidence="5">Belongs to the protein kinase superfamily.</text>
</comment>
<reference evidence="8 9" key="1">
    <citation type="submission" date="2024-03" db="EMBL/GenBank/DDBJ databases">
        <title>The Acrasis kona genome and developmental transcriptomes reveal deep origins of eukaryotic multicellular pathways.</title>
        <authorList>
            <person name="Sheikh S."/>
            <person name="Fu C.-J."/>
            <person name="Brown M.W."/>
            <person name="Baldauf S.L."/>
        </authorList>
    </citation>
    <scope>NUCLEOTIDE SEQUENCE [LARGE SCALE GENOMIC DNA]</scope>
    <source>
        <strain evidence="8 9">ATCC MYA-3509</strain>
    </source>
</reference>
<dbReference type="PANTHER" id="PTHR11909">
    <property type="entry name" value="CASEIN KINASE-RELATED"/>
    <property type="match status" value="1"/>
</dbReference>
<keyword evidence="8" id="KW-0418">Kinase</keyword>
<dbReference type="PROSITE" id="PS50011">
    <property type="entry name" value="PROTEIN_KINASE_DOM"/>
    <property type="match status" value="1"/>
</dbReference>
<feature type="region of interest" description="Disordered" evidence="6">
    <location>
        <begin position="352"/>
        <end position="371"/>
    </location>
</feature>
<evidence type="ECO:0000256" key="2">
    <source>
        <dbReference type="ARBA" id="ARBA00022741"/>
    </source>
</evidence>
<feature type="binding site" evidence="4">
    <location>
        <position position="88"/>
    </location>
    <ligand>
        <name>ATP</name>
        <dbReference type="ChEBI" id="CHEBI:30616"/>
    </ligand>
</feature>
<evidence type="ECO:0000256" key="3">
    <source>
        <dbReference type="ARBA" id="ARBA00022840"/>
    </source>
</evidence>
<dbReference type="Proteomes" id="UP001431209">
    <property type="component" value="Unassembled WGS sequence"/>
</dbReference>
<dbReference type="InterPro" id="IPR050235">
    <property type="entry name" value="CK1_Ser-Thr_kinase"/>
</dbReference>
<dbReference type="InterPro" id="IPR011009">
    <property type="entry name" value="Kinase-like_dom_sf"/>
</dbReference>
<keyword evidence="5" id="KW-0723">Serine/threonine-protein kinase</keyword>
<gene>
    <name evidence="8" type="ORF">AKO1_015376</name>
</gene>
<keyword evidence="2 4" id="KW-0547">Nucleotide-binding</keyword>
<dbReference type="EC" id="2.7.11.1" evidence="1"/>
<evidence type="ECO:0000313" key="9">
    <source>
        <dbReference type="Proteomes" id="UP001431209"/>
    </source>
</evidence>
<evidence type="ECO:0000256" key="6">
    <source>
        <dbReference type="SAM" id="MobiDB-lite"/>
    </source>
</evidence>
<sequence length="371" mass="42854">MNIALPSRDVSRYDQYERSPPSPNINLPSPNLGMPVSMLGNNVASSSSSRLPKVVGKNYIVANKIGSGSFGVIYGGRDAKSGGEVAIKFESARTKHPQLSYEARLYKVLNKEPVMGIPRVRWFGLEEDYNVMVMDCLGPTLEDLFGFCSRRFSLKTVLMIADQLISRVQFLHSMQFIHRDIKPENFLMGRSRCGHHIYMVDFGLAKKYIDDTTGRHIKYRKNKSLTGTARYTSVNSHMGIEQSRRDDMESLGYLFVYFFKGLLPWQGLTATNRTKKYEKIHERKMNTPIETLCRNLPIEFTQYFQHIKNLQFEEVPDYDMLRKSFRDLFNREGYCMDFVYDWTMLRKDSNNHSFKSSQNNNSPSTDHMGDV</sequence>
<accession>A0AAW2ZFF5</accession>
<feature type="compositionally biased region" description="Polar residues" evidence="6">
    <location>
        <begin position="352"/>
        <end position="365"/>
    </location>
</feature>
<organism evidence="8 9">
    <name type="scientific">Acrasis kona</name>
    <dbReference type="NCBI Taxonomy" id="1008807"/>
    <lineage>
        <taxon>Eukaryota</taxon>
        <taxon>Discoba</taxon>
        <taxon>Heterolobosea</taxon>
        <taxon>Tetramitia</taxon>
        <taxon>Eutetramitia</taxon>
        <taxon>Acrasidae</taxon>
        <taxon>Acrasis</taxon>
    </lineage>
</organism>
<dbReference type="PROSITE" id="PS00107">
    <property type="entry name" value="PROTEIN_KINASE_ATP"/>
    <property type="match status" value="1"/>
</dbReference>
<name>A0AAW2ZFF5_9EUKA</name>
<dbReference type="InterPro" id="IPR017441">
    <property type="entry name" value="Protein_kinase_ATP_BS"/>
</dbReference>
<feature type="domain" description="Protein kinase" evidence="7">
    <location>
        <begin position="59"/>
        <end position="339"/>
    </location>
</feature>
<keyword evidence="8" id="KW-0808">Transferase</keyword>
<evidence type="ECO:0000256" key="4">
    <source>
        <dbReference type="PROSITE-ProRule" id="PRU10141"/>
    </source>
</evidence>
<dbReference type="FunFam" id="1.10.510.10:FF:000596">
    <property type="entry name" value="CK1 family protein kinase"/>
    <property type="match status" value="1"/>
</dbReference>
<evidence type="ECO:0000256" key="1">
    <source>
        <dbReference type="ARBA" id="ARBA00012513"/>
    </source>
</evidence>
<dbReference type="SUPFAM" id="SSF56112">
    <property type="entry name" value="Protein kinase-like (PK-like)"/>
    <property type="match status" value="1"/>
</dbReference>
<dbReference type="PROSITE" id="PS00108">
    <property type="entry name" value="PROTEIN_KINASE_ST"/>
    <property type="match status" value="1"/>
</dbReference>
<dbReference type="GO" id="GO:0005524">
    <property type="term" value="F:ATP binding"/>
    <property type="evidence" value="ECO:0007669"/>
    <property type="project" value="UniProtKB-UniRule"/>
</dbReference>
<dbReference type="InterPro" id="IPR008271">
    <property type="entry name" value="Ser/Thr_kinase_AS"/>
</dbReference>
<dbReference type="InterPro" id="IPR000719">
    <property type="entry name" value="Prot_kinase_dom"/>
</dbReference>
<protein>
    <recommendedName>
        <fullName evidence="1">non-specific serine/threonine protein kinase</fullName>
        <ecNumber evidence="1">2.7.11.1</ecNumber>
    </recommendedName>
</protein>
<dbReference type="EMBL" id="JAOPGA020001411">
    <property type="protein sequence ID" value="KAL0488180.1"/>
    <property type="molecule type" value="Genomic_DNA"/>
</dbReference>
<proteinExistence type="inferred from homology"/>
<dbReference type="GO" id="GO:0004674">
    <property type="term" value="F:protein serine/threonine kinase activity"/>
    <property type="evidence" value="ECO:0007669"/>
    <property type="project" value="UniProtKB-KW"/>
</dbReference>
<evidence type="ECO:0000259" key="7">
    <source>
        <dbReference type="PROSITE" id="PS50011"/>
    </source>
</evidence>
<dbReference type="Pfam" id="PF00069">
    <property type="entry name" value="Pkinase"/>
    <property type="match status" value="1"/>
</dbReference>
<comment type="caution">
    <text evidence="8">The sequence shown here is derived from an EMBL/GenBank/DDBJ whole genome shotgun (WGS) entry which is preliminary data.</text>
</comment>
<dbReference type="Gene3D" id="1.10.510.10">
    <property type="entry name" value="Transferase(Phosphotransferase) domain 1"/>
    <property type="match status" value="1"/>
</dbReference>
<dbReference type="SMART" id="SM00220">
    <property type="entry name" value="S_TKc"/>
    <property type="match status" value="1"/>
</dbReference>
<evidence type="ECO:0000256" key="5">
    <source>
        <dbReference type="RuleBase" id="RU000304"/>
    </source>
</evidence>
<feature type="region of interest" description="Disordered" evidence="6">
    <location>
        <begin position="1"/>
        <end position="30"/>
    </location>
</feature>
<dbReference type="AlphaFoldDB" id="A0AAW2ZFF5"/>
<keyword evidence="3 4" id="KW-0067">ATP-binding</keyword>
<evidence type="ECO:0000313" key="8">
    <source>
        <dbReference type="EMBL" id="KAL0488180.1"/>
    </source>
</evidence>